<evidence type="ECO:0000259" key="9">
    <source>
        <dbReference type="SMART" id="SM00532"/>
    </source>
</evidence>
<comment type="caution">
    <text evidence="10">The sequence shown here is derived from an EMBL/GenBank/DDBJ whole genome shotgun (WGS) entry which is preliminary data.</text>
</comment>
<dbReference type="EMBL" id="LAZR01056072">
    <property type="protein sequence ID" value="KKK74975.1"/>
    <property type="molecule type" value="Genomic_DNA"/>
</dbReference>
<sequence length="193" mass="21767">MASDADRIEQLRHKIRRHDRLYYVQDAPEISDREYDRLLAELKDLEAGHPDLVTPDSPTQRVGGEPIEGFASVTHSAPMLSIDNTYNADELRAFDQRVRKALGGERFHYLVDPKIDGVAVSLLYENGQLVRGLTRGNGRVGDDITHNVRTVRDIPLRLDGHSVPPVLEVRGEVYWPISAFKAFNAVRETQGEL</sequence>
<dbReference type="FunFam" id="1.10.287.610:FF:000002">
    <property type="entry name" value="DNA ligase"/>
    <property type="match status" value="1"/>
</dbReference>
<evidence type="ECO:0000256" key="4">
    <source>
        <dbReference type="ARBA" id="ARBA00022763"/>
    </source>
</evidence>
<evidence type="ECO:0000256" key="3">
    <source>
        <dbReference type="ARBA" id="ARBA00022723"/>
    </source>
</evidence>
<evidence type="ECO:0000313" key="10">
    <source>
        <dbReference type="EMBL" id="KKK74975.1"/>
    </source>
</evidence>
<dbReference type="GO" id="GO:0046872">
    <property type="term" value="F:metal ion binding"/>
    <property type="evidence" value="ECO:0007669"/>
    <property type="project" value="UniProtKB-KW"/>
</dbReference>
<evidence type="ECO:0000256" key="6">
    <source>
        <dbReference type="ARBA" id="ARBA00022842"/>
    </source>
</evidence>
<evidence type="ECO:0000256" key="1">
    <source>
        <dbReference type="ARBA" id="ARBA00022598"/>
    </source>
</evidence>
<keyword evidence="5" id="KW-0862">Zinc</keyword>
<keyword evidence="7" id="KW-0520">NAD</keyword>
<dbReference type="AlphaFoldDB" id="A0A0F8YML3"/>
<name>A0A0F8YML3_9ZZZZ</name>
<keyword evidence="2" id="KW-0235">DNA replication</keyword>
<dbReference type="InterPro" id="IPR013839">
    <property type="entry name" value="DNAligase_adenylation"/>
</dbReference>
<evidence type="ECO:0000256" key="2">
    <source>
        <dbReference type="ARBA" id="ARBA00022705"/>
    </source>
</evidence>
<keyword evidence="1" id="KW-0436">Ligase</keyword>
<dbReference type="InterPro" id="IPR013840">
    <property type="entry name" value="DNAligase_N"/>
</dbReference>
<dbReference type="InterPro" id="IPR018239">
    <property type="entry name" value="DNA_ligase_AS"/>
</dbReference>
<evidence type="ECO:0000256" key="7">
    <source>
        <dbReference type="ARBA" id="ARBA00023027"/>
    </source>
</evidence>
<evidence type="ECO:0000256" key="5">
    <source>
        <dbReference type="ARBA" id="ARBA00022833"/>
    </source>
</evidence>
<keyword evidence="6" id="KW-0460">Magnesium</keyword>
<dbReference type="GO" id="GO:0006260">
    <property type="term" value="P:DNA replication"/>
    <property type="evidence" value="ECO:0007669"/>
    <property type="project" value="UniProtKB-KW"/>
</dbReference>
<dbReference type="Pfam" id="PF01653">
    <property type="entry name" value="DNA_ligase_aden"/>
    <property type="match status" value="1"/>
</dbReference>
<keyword evidence="3" id="KW-0479">Metal-binding</keyword>
<keyword evidence="8" id="KW-0234">DNA repair</keyword>
<dbReference type="Gene3D" id="3.30.470.30">
    <property type="entry name" value="DNA ligase/mRNA capping enzyme"/>
    <property type="match status" value="1"/>
</dbReference>
<protein>
    <recommendedName>
        <fullName evidence="9">NAD-dependent DNA ligase N-terminal domain-containing protein</fullName>
    </recommendedName>
</protein>
<reference evidence="10" key="1">
    <citation type="journal article" date="2015" name="Nature">
        <title>Complex archaea that bridge the gap between prokaryotes and eukaryotes.</title>
        <authorList>
            <person name="Spang A."/>
            <person name="Saw J.H."/>
            <person name="Jorgensen S.L."/>
            <person name="Zaremba-Niedzwiedzka K."/>
            <person name="Martijn J."/>
            <person name="Lind A.E."/>
            <person name="van Eijk R."/>
            <person name="Schleper C."/>
            <person name="Guy L."/>
            <person name="Ettema T.J."/>
        </authorList>
    </citation>
    <scope>NUCLEOTIDE SEQUENCE</scope>
</reference>
<dbReference type="GO" id="GO:0006281">
    <property type="term" value="P:DNA repair"/>
    <property type="evidence" value="ECO:0007669"/>
    <property type="project" value="UniProtKB-KW"/>
</dbReference>
<dbReference type="PANTHER" id="PTHR23389:SF9">
    <property type="entry name" value="DNA LIGASE"/>
    <property type="match status" value="1"/>
</dbReference>
<proteinExistence type="predicted"/>
<dbReference type="Gene3D" id="1.10.287.610">
    <property type="entry name" value="Helix hairpin bin"/>
    <property type="match status" value="1"/>
</dbReference>
<dbReference type="PANTHER" id="PTHR23389">
    <property type="entry name" value="CHROMOSOME TRANSMISSION FIDELITY FACTOR 18"/>
    <property type="match status" value="1"/>
</dbReference>
<feature type="domain" description="NAD-dependent DNA ligase N-terminal" evidence="9">
    <location>
        <begin position="3"/>
        <end position="193"/>
    </location>
</feature>
<keyword evidence="4" id="KW-0227">DNA damage</keyword>
<organism evidence="10">
    <name type="scientific">marine sediment metagenome</name>
    <dbReference type="NCBI Taxonomy" id="412755"/>
    <lineage>
        <taxon>unclassified sequences</taxon>
        <taxon>metagenomes</taxon>
        <taxon>ecological metagenomes</taxon>
    </lineage>
</organism>
<accession>A0A0F8YML3</accession>
<dbReference type="SUPFAM" id="SSF56091">
    <property type="entry name" value="DNA ligase/mRNA capping enzyme, catalytic domain"/>
    <property type="match status" value="1"/>
</dbReference>
<dbReference type="Pfam" id="PF22745">
    <property type="entry name" value="Nlig-Ia"/>
    <property type="match status" value="1"/>
</dbReference>
<dbReference type="GO" id="GO:0003911">
    <property type="term" value="F:DNA ligase (NAD+) activity"/>
    <property type="evidence" value="ECO:0007669"/>
    <property type="project" value="InterPro"/>
</dbReference>
<dbReference type="PROSITE" id="PS01055">
    <property type="entry name" value="DNA_LIGASE_N1"/>
    <property type="match status" value="1"/>
</dbReference>
<dbReference type="GO" id="GO:0005829">
    <property type="term" value="C:cytosol"/>
    <property type="evidence" value="ECO:0007669"/>
    <property type="project" value="TreeGrafter"/>
</dbReference>
<gene>
    <name evidence="10" type="ORF">LCGC14_2878400</name>
</gene>
<dbReference type="SMART" id="SM00532">
    <property type="entry name" value="LIGANc"/>
    <property type="match status" value="1"/>
</dbReference>
<evidence type="ECO:0000256" key="8">
    <source>
        <dbReference type="ARBA" id="ARBA00023204"/>
    </source>
</evidence>